<keyword evidence="1" id="KW-0547">Nucleotide-binding</keyword>
<dbReference type="InterPro" id="IPR041679">
    <property type="entry name" value="DNA2/NAM7-like_C"/>
</dbReference>
<dbReference type="OrthoDB" id="2285229at2759"/>
<keyword evidence="9" id="KW-1185">Reference proteome</keyword>
<proteinExistence type="predicted"/>
<keyword evidence="5" id="KW-0175">Coiled coil</keyword>
<dbReference type="InterPro" id="IPR047187">
    <property type="entry name" value="SF1_C_Upf1"/>
</dbReference>
<dbReference type="Pfam" id="PF13086">
    <property type="entry name" value="AAA_11"/>
    <property type="match status" value="1"/>
</dbReference>
<dbReference type="InterPro" id="IPR008984">
    <property type="entry name" value="SMAD_FHA_dom_sf"/>
</dbReference>
<dbReference type="PANTHER" id="PTHR10887:SF495">
    <property type="entry name" value="HELICASE SENATAXIN ISOFORM X1-RELATED"/>
    <property type="match status" value="1"/>
</dbReference>
<dbReference type="GO" id="GO:0005694">
    <property type="term" value="C:chromosome"/>
    <property type="evidence" value="ECO:0007669"/>
    <property type="project" value="UniProtKB-ARBA"/>
</dbReference>
<dbReference type="GO" id="GO:0016604">
    <property type="term" value="C:nuclear body"/>
    <property type="evidence" value="ECO:0007669"/>
    <property type="project" value="TreeGrafter"/>
</dbReference>
<feature type="region of interest" description="Disordered" evidence="6">
    <location>
        <begin position="129"/>
        <end position="182"/>
    </location>
</feature>
<gene>
    <name evidence="8" type="ORF">Dbus_chr3Lg540</name>
</gene>
<feature type="region of interest" description="Disordered" evidence="6">
    <location>
        <begin position="421"/>
        <end position="781"/>
    </location>
</feature>
<dbReference type="PANTHER" id="PTHR10887">
    <property type="entry name" value="DNA2/NAM7 HELICASE FAMILY"/>
    <property type="match status" value="1"/>
</dbReference>
<evidence type="ECO:0000256" key="2">
    <source>
        <dbReference type="ARBA" id="ARBA00022801"/>
    </source>
</evidence>
<dbReference type="Gene3D" id="3.40.50.300">
    <property type="entry name" value="P-loop containing nucleotide triphosphate hydrolases"/>
    <property type="match status" value="2"/>
</dbReference>
<feature type="compositionally biased region" description="Polar residues" evidence="6">
    <location>
        <begin position="539"/>
        <end position="554"/>
    </location>
</feature>
<evidence type="ECO:0000313" key="9">
    <source>
        <dbReference type="Proteomes" id="UP000494163"/>
    </source>
</evidence>
<name>A0A0M5J0B6_DROBS</name>
<feature type="compositionally biased region" description="Polar residues" evidence="6">
    <location>
        <begin position="716"/>
        <end position="739"/>
    </location>
</feature>
<dbReference type="SUPFAM" id="SSF49879">
    <property type="entry name" value="SMAD/FHA domain"/>
    <property type="match status" value="1"/>
</dbReference>
<feature type="compositionally biased region" description="Polar residues" evidence="6">
    <location>
        <begin position="605"/>
        <end position="620"/>
    </location>
</feature>
<evidence type="ECO:0000313" key="8">
    <source>
        <dbReference type="EMBL" id="ALC43374.1"/>
    </source>
</evidence>
<dbReference type="InterPro" id="IPR027417">
    <property type="entry name" value="P-loop_NTPase"/>
</dbReference>
<feature type="compositionally biased region" description="Polar residues" evidence="6">
    <location>
        <begin position="762"/>
        <end position="778"/>
    </location>
</feature>
<dbReference type="GO" id="GO:0001147">
    <property type="term" value="F:transcription termination site sequence-specific DNA binding"/>
    <property type="evidence" value="ECO:0007669"/>
    <property type="project" value="TreeGrafter"/>
</dbReference>
<dbReference type="STRING" id="30019.A0A0M5J0B6"/>
<feature type="coiled-coil region" evidence="5">
    <location>
        <begin position="1330"/>
        <end position="1367"/>
    </location>
</feature>
<organism evidence="8 9">
    <name type="scientific">Drosophila busckii</name>
    <name type="common">Fruit fly</name>
    <dbReference type="NCBI Taxonomy" id="30019"/>
    <lineage>
        <taxon>Eukaryota</taxon>
        <taxon>Metazoa</taxon>
        <taxon>Ecdysozoa</taxon>
        <taxon>Arthropoda</taxon>
        <taxon>Hexapoda</taxon>
        <taxon>Insecta</taxon>
        <taxon>Pterygota</taxon>
        <taxon>Neoptera</taxon>
        <taxon>Endopterygota</taxon>
        <taxon>Diptera</taxon>
        <taxon>Brachycera</taxon>
        <taxon>Muscomorpha</taxon>
        <taxon>Ephydroidea</taxon>
        <taxon>Drosophilidae</taxon>
        <taxon>Drosophila</taxon>
    </lineage>
</organism>
<evidence type="ECO:0000256" key="3">
    <source>
        <dbReference type="ARBA" id="ARBA00022806"/>
    </source>
</evidence>
<sequence length="1733" mass="197354">MAGLNYWFLEHLSTGIKLVLAGSDNTIGRHSSSKFVLVDYQFLSRIHARFSVNANNEVSVTVLNALNGVYVNTKPYKSGMSCVLNDRDIIGLGVHQPPGEPDSACPADFAIFRLLQHYTNASEILVLSSDEDDKQSHSTKPDLKLRGKLKEPKDDSKSADSDGKPESDKNPHSENSQPRCLHLPKLPDVKQELLSQATKDIENIFGEPNEELLESVLQINPYVFNQLNNNSNIPTAAEKICDGDTIDLPDDMPSAQPELLKNKNILNNNSKNEENIAISETLRRENNNINMDTAAEKISVDLSGAIIRPPEIKEIILDDEDYDENFAMSQALLREMKEELADDVRDDLSDNELDMDNAQPLQPWQIKAEIDTVNDDMMPIQVEEDELILVDDSDEEELNSKVADWSSRLLSQRIMSQIYAPEPEKEEDQQQPEAQQTPKISDGYNAPITIRHKCRAMRIESSSSSEEEATKITGSGFPQKLKFRKSNLHPKSINNEAEAIRGNKLESSTSTDESMPKEQIRRRPKTLTKEQSKAEEEVGSSSDETPKQTGQSPQKKCRSRKTTTSEYQEDSSSPESFQIPNRRKTIAVESLPENEETSRPKKTPSKQTSTSLRNRSQSVCDRSVLGNPAIPKRSPILIDAPHLTKGRRRNTFTKEQSSSKAEEEISARQTAQTPKKKWGRRKTTSEHQEDGSSPETYKIPNRRKTIAVENEETSSHEQTPVQTDKPTSTSLRNRSQSVCDRSPMLIDAPHLPSGRGKYRGVNATSKETMRRQQILSRQRSADYQAELKAKWYQKPSEEKKELANNKLKRLELLKKLSEKPKAPAASTCQEQSKAPAASTCQEQTKRRHTGVHALGTGNRGEFLTKDVIGPAPKKKKLETEPKSTTTSPQVETFSQQLQAADAALIRTTPATHAPRVTERKDAERARAQRTCNRVTFAEMDREFQLLENRDKESKSSRHVRFNNVPQIRIIERLPNTRHVRSNKDTKKLSLSTYPERREWALASGKMENFDRLSMGNILTWSNQWLQLGTVDAVAEKEKLMHIPTEFRSFKQYKDIITPLMKIEFLASIERDYKLSQTTFNVELKSYSKDDKNECYCLVTKTPKRPEKRFDLYTVSSGKNLKETFASHTHILRVGDGFELIFEIPQKDITMHMLHMAKTLSVRPVVDNLRVELGAFNAVYRLQRSLLFRRILKPSENVFYIEPKEAIGPTQYRGFTRLSEQQVDVCQRTWSRLIDDATPSITLIQGPPGTGKSAVIANLTLQCLYGACTPILDRKVLICAHSNAAVDNITQTLLNIRCLMAHNKFEVLRFGNFERMDAKVRCVSIEQHLILARAQKRNRLSAEQVMNLKEQQQLLRNELDELKQRAAQVSYVQQQVRNKKQQLRRVCDQLDPPITPREELELSQMLAKRANVVCTTLSSCVKLNRIVDYFDVCIVDEATQCTEPWTLLPLCFGVRGLVLVGDTQQLPATVLSQKAIDYGLAKSMFDRIQCNLRQYLDKPGVHKTVHTKLFKLSTQYRMHPEICRWPNSYFYEDQLVNADSTKRHLAPILPYCVINLSYTSETSNEQTRSISNDEEARFVSKLLQELDKHMPSQRFKYGLISPYSNHCYTLNQLIPPHMNIRPQTVDAYQGQERDIIILSNARTRGAGFLTNYQRLNVAITRPKRCLIICGNFDDLQSVDMWRHLLNDARQRHVYFDLQRSDVDNLEATLINKLLVKPISIDSDQDSDKQQRSKA</sequence>
<dbReference type="InterPro" id="IPR045055">
    <property type="entry name" value="DNA2/NAM7-like"/>
</dbReference>
<dbReference type="Pfam" id="PF13087">
    <property type="entry name" value="AAA_12"/>
    <property type="match status" value="1"/>
</dbReference>
<dbReference type="FunFam" id="3.40.50.300:FF:000326">
    <property type="entry name" value="P-loop containing nucleoside triphosphate hydrolase"/>
    <property type="match status" value="1"/>
</dbReference>
<dbReference type="OMA" id="NRSKSCY"/>
<dbReference type="InterPro" id="IPR041677">
    <property type="entry name" value="DNA2/NAM7_AAA_11"/>
</dbReference>
<dbReference type="GO" id="GO:0006369">
    <property type="term" value="P:termination of RNA polymerase II transcription"/>
    <property type="evidence" value="ECO:0007669"/>
    <property type="project" value="TreeGrafter"/>
</dbReference>
<keyword evidence="4" id="KW-0067">ATP-binding</keyword>
<accession>A0A0M5J0B6</accession>
<dbReference type="InterPro" id="IPR000253">
    <property type="entry name" value="FHA_dom"/>
</dbReference>
<dbReference type="SUPFAM" id="SSF52540">
    <property type="entry name" value="P-loop containing nucleoside triphosphate hydrolases"/>
    <property type="match status" value="1"/>
</dbReference>
<dbReference type="Proteomes" id="UP000494163">
    <property type="component" value="Chromosome 3L"/>
</dbReference>
<dbReference type="Gene3D" id="2.60.200.20">
    <property type="match status" value="1"/>
</dbReference>
<feature type="region of interest" description="Disordered" evidence="6">
    <location>
        <begin position="822"/>
        <end position="890"/>
    </location>
</feature>
<keyword evidence="2" id="KW-0378">Hydrolase</keyword>
<feature type="compositionally biased region" description="Basic and acidic residues" evidence="6">
    <location>
        <begin position="514"/>
        <end position="536"/>
    </location>
</feature>
<protein>
    <submittedName>
        <fullName evidence="8">CG7504</fullName>
    </submittedName>
</protein>
<evidence type="ECO:0000259" key="7">
    <source>
        <dbReference type="PROSITE" id="PS50006"/>
    </source>
</evidence>
<dbReference type="CDD" id="cd18808">
    <property type="entry name" value="SF1_C_Upf1"/>
    <property type="match status" value="1"/>
</dbReference>
<dbReference type="GO" id="GO:0005524">
    <property type="term" value="F:ATP binding"/>
    <property type="evidence" value="ECO:0007669"/>
    <property type="project" value="UniProtKB-KW"/>
</dbReference>
<evidence type="ECO:0000256" key="5">
    <source>
        <dbReference type="SAM" id="Coils"/>
    </source>
</evidence>
<feature type="compositionally biased region" description="Polar residues" evidence="6">
    <location>
        <begin position="826"/>
        <end position="842"/>
    </location>
</feature>
<feature type="compositionally biased region" description="Basic and acidic residues" evidence="6">
    <location>
        <begin position="134"/>
        <end position="172"/>
    </location>
</feature>
<keyword evidence="3" id="KW-0347">Helicase</keyword>
<feature type="compositionally biased region" description="Polar residues" evidence="6">
    <location>
        <begin position="562"/>
        <end position="579"/>
    </location>
</feature>
<reference evidence="8 9" key="1">
    <citation type="submission" date="2015-08" db="EMBL/GenBank/DDBJ databases">
        <title>Ancestral chromatin configuration constrains chromatin evolution on differentiating sex chromosomes in Drosophila.</title>
        <authorList>
            <person name="Zhou Q."/>
            <person name="Bachtrog D."/>
        </authorList>
    </citation>
    <scope>NUCLEOTIDE SEQUENCE [LARGE SCALE GENOMIC DNA]</scope>
    <source>
        <tissue evidence="8">Whole larvae</tissue>
    </source>
</reference>
<dbReference type="EMBL" id="CP012525">
    <property type="protein sequence ID" value="ALC43374.1"/>
    <property type="molecule type" value="Genomic_DNA"/>
</dbReference>
<evidence type="ECO:0000256" key="1">
    <source>
        <dbReference type="ARBA" id="ARBA00022741"/>
    </source>
</evidence>
<evidence type="ECO:0000256" key="4">
    <source>
        <dbReference type="ARBA" id="ARBA00022840"/>
    </source>
</evidence>
<dbReference type="Pfam" id="PF00498">
    <property type="entry name" value="FHA"/>
    <property type="match status" value="1"/>
</dbReference>
<feature type="domain" description="FHA" evidence="7">
    <location>
        <begin position="25"/>
        <end position="76"/>
    </location>
</feature>
<dbReference type="GO" id="GO:0016787">
    <property type="term" value="F:hydrolase activity"/>
    <property type="evidence" value="ECO:0007669"/>
    <property type="project" value="UniProtKB-KW"/>
</dbReference>
<evidence type="ECO:0000256" key="6">
    <source>
        <dbReference type="SAM" id="MobiDB-lite"/>
    </source>
</evidence>
<dbReference type="PROSITE" id="PS50006">
    <property type="entry name" value="FHA_DOMAIN"/>
    <property type="match status" value="1"/>
</dbReference>
<dbReference type="GO" id="GO:0004386">
    <property type="term" value="F:helicase activity"/>
    <property type="evidence" value="ECO:0007669"/>
    <property type="project" value="UniProtKB-KW"/>
</dbReference>